<evidence type="ECO:0000256" key="2">
    <source>
        <dbReference type="ARBA" id="ARBA00005063"/>
    </source>
</evidence>
<keyword evidence="9" id="KW-0963">Cytoplasm</keyword>
<evidence type="ECO:0000256" key="9">
    <source>
        <dbReference type="HAMAP-Rule" id="MF_00834"/>
    </source>
</evidence>
<feature type="binding site" evidence="9">
    <location>
        <position position="391"/>
    </location>
    <ligand>
        <name>substrate</name>
    </ligand>
</feature>
<evidence type="ECO:0000313" key="10">
    <source>
        <dbReference type="EMBL" id="QCI18832.1"/>
    </source>
</evidence>
<evidence type="ECO:0000256" key="5">
    <source>
        <dbReference type="ARBA" id="ARBA00022691"/>
    </source>
</evidence>
<dbReference type="GO" id="GO:0009102">
    <property type="term" value="P:biotin biosynthetic process"/>
    <property type="evidence" value="ECO:0007669"/>
    <property type="project" value="UniProtKB-UniRule"/>
</dbReference>
<feature type="binding site" evidence="9">
    <location>
        <position position="245"/>
    </location>
    <ligand>
        <name>pyridoxal 5'-phosphate</name>
        <dbReference type="ChEBI" id="CHEBI:597326"/>
    </ligand>
</feature>
<dbReference type="GO" id="GO:0004015">
    <property type="term" value="F:adenosylmethionine-8-amino-7-oxononanoate transaminase activity"/>
    <property type="evidence" value="ECO:0007669"/>
    <property type="project" value="UniProtKB-UniRule"/>
</dbReference>
<evidence type="ECO:0000256" key="3">
    <source>
        <dbReference type="ARBA" id="ARBA00022576"/>
    </source>
</evidence>
<dbReference type="InterPro" id="IPR015421">
    <property type="entry name" value="PyrdxlP-dep_Trfase_major"/>
</dbReference>
<evidence type="ECO:0000256" key="4">
    <source>
        <dbReference type="ARBA" id="ARBA00022679"/>
    </source>
</evidence>
<evidence type="ECO:0000256" key="7">
    <source>
        <dbReference type="ARBA" id="ARBA00022898"/>
    </source>
</evidence>
<comment type="similarity">
    <text evidence="9">Belongs to the class-III pyridoxal-phosphate-dependent aminotransferase family. BioA subfamily.</text>
</comment>
<dbReference type="Gene3D" id="3.90.1150.10">
    <property type="entry name" value="Aspartate Aminotransferase, domain 1"/>
    <property type="match status" value="1"/>
</dbReference>
<evidence type="ECO:0000313" key="11">
    <source>
        <dbReference type="Proteomes" id="UP000298791"/>
    </source>
</evidence>
<dbReference type="Proteomes" id="UP000298791">
    <property type="component" value="Chromosome"/>
</dbReference>
<dbReference type="AlphaFoldDB" id="A0A4D6XNR0"/>
<dbReference type="CDD" id="cd00610">
    <property type="entry name" value="OAT_like"/>
    <property type="match status" value="1"/>
</dbReference>
<dbReference type="Gene3D" id="3.40.640.10">
    <property type="entry name" value="Type I PLP-dependent aspartate aminotransferase-like (Major domain)"/>
    <property type="match status" value="1"/>
</dbReference>
<feature type="binding site" evidence="9">
    <location>
        <begin position="308"/>
        <end position="309"/>
    </location>
    <ligand>
        <name>pyridoxal 5'-phosphate</name>
        <dbReference type="ChEBI" id="CHEBI:597326"/>
    </ligand>
</feature>
<evidence type="ECO:0000256" key="8">
    <source>
        <dbReference type="ARBA" id="ARBA00048449"/>
    </source>
</evidence>
<dbReference type="PANTHER" id="PTHR42684:SF17">
    <property type="entry name" value="ADENOSYLMETHIONINE-8-AMINO-7-OXONONANOATE AMINOTRANSFERASE"/>
    <property type="match status" value="1"/>
</dbReference>
<comment type="catalytic activity">
    <reaction evidence="8 9">
        <text>(8S)-8-amino-7-oxononanoate + S-adenosyl-L-methionine = S-adenosyl-4-methylsulfanyl-2-oxobutanoate + (7R,8S)-7,8-diammoniononanoate</text>
        <dbReference type="Rhea" id="RHEA:16861"/>
        <dbReference type="ChEBI" id="CHEBI:16490"/>
        <dbReference type="ChEBI" id="CHEBI:59789"/>
        <dbReference type="ChEBI" id="CHEBI:149468"/>
        <dbReference type="ChEBI" id="CHEBI:149469"/>
        <dbReference type="EC" id="2.6.1.62"/>
    </reaction>
</comment>
<dbReference type="PANTHER" id="PTHR42684">
    <property type="entry name" value="ADENOSYLMETHIONINE-8-AMINO-7-OXONONANOATE AMINOTRANSFERASE"/>
    <property type="match status" value="1"/>
</dbReference>
<dbReference type="UniPathway" id="UPA00078">
    <property type="reaction ID" value="UER00160"/>
</dbReference>
<protein>
    <recommendedName>
        <fullName evidence="9">Adenosylmethionine-8-amino-7-oxononanoate aminotransferase</fullName>
        <ecNumber evidence="9">2.6.1.62</ecNumber>
    </recommendedName>
    <alternativeName>
        <fullName evidence="9">7,8-diamino-pelargonic acid aminotransferase</fullName>
        <shortName evidence="9">DAPA AT</shortName>
        <shortName evidence="9">DAPA aminotransferase</shortName>
    </alternativeName>
    <alternativeName>
        <fullName evidence="9">7,8-diaminononanoate synthase</fullName>
        <shortName evidence="9">DANS</shortName>
    </alternativeName>
    <alternativeName>
        <fullName evidence="9">Diaminopelargonic acid synthase</fullName>
    </alternativeName>
</protein>
<dbReference type="PIRSF" id="PIRSF000521">
    <property type="entry name" value="Transaminase_4ab_Lys_Orn"/>
    <property type="match status" value="1"/>
</dbReference>
<dbReference type="InterPro" id="IPR049704">
    <property type="entry name" value="Aminotrans_3_PPA_site"/>
</dbReference>
<feature type="modified residue" description="N6-(pyridoxal phosphate)lysine" evidence="9">
    <location>
        <position position="274"/>
    </location>
</feature>
<dbReference type="FunFam" id="3.40.640.10:FF:000041">
    <property type="entry name" value="Adenosylmethionine-8-amino-7-oxononanoate aminotransferase"/>
    <property type="match status" value="1"/>
</dbReference>
<feature type="binding site" evidence="9">
    <location>
        <position position="274"/>
    </location>
    <ligand>
        <name>substrate</name>
    </ligand>
</feature>
<reference evidence="10 11" key="1">
    <citation type="submission" date="2018-12" db="EMBL/GenBank/DDBJ databases">
        <authorList>
            <person name="Chong R.A."/>
        </authorList>
    </citation>
    <scope>NUCLEOTIDE SEQUENCE [LARGE SCALE GENOMIC DNA]</scope>
    <source>
        <strain evidence="10 11">Ane</strain>
    </source>
</reference>
<sequence length="430" mass="48514">MSQSDILFDNKHIWHPYSSILKPLPCYSVISAKGVYLKLKNGKNIIDGMSSWWSTIHGYNHPILNKSLKKQIKKISHVMFGGITHPAAISLCRNLIKLTPEKLDCIFLSDSGSIAIEVAIKMLIQYWESLGQNRTKILTIRNSYHGDTFGAMSISDPDNSIHKIYNQFLPKNLFANSPNSKFNEEWNSNDITSFHKIIEKNTLNIAGVILEPIVQGVGGMKFYHPMFLKKVEELCKNYSIPLVFDEIATGFGRTGKFFAFQHANVIPDILCLGKAMTGGTITLAATLTSRNIANTISKSNIRCFMHGPTYMGNPLACSVANANIKILKKNEWKKQVINIEKELDKNLLPLVDHSRVIDVRVLGAIGVVECKQQVNLELIQKFFVKNGVWIRPFKNLIYIVPPYIISTKNLKKLTDVIKKSLDENTLFKSF</sequence>
<comment type="subcellular location">
    <subcellularLocation>
        <location evidence="9">Cytoplasm</location>
    </subcellularLocation>
</comment>
<accession>A0A4D6XNR0</accession>
<keyword evidence="6 9" id="KW-0093">Biotin biosynthesis</keyword>
<dbReference type="HAMAP" id="MF_00834">
    <property type="entry name" value="BioA"/>
    <property type="match status" value="1"/>
</dbReference>
<dbReference type="OrthoDB" id="9801052at2"/>
<comment type="subunit">
    <text evidence="9">Homodimer.</text>
</comment>
<dbReference type="NCBIfam" id="NF005940">
    <property type="entry name" value="PRK07986.1"/>
    <property type="match status" value="1"/>
</dbReference>
<dbReference type="GO" id="GO:0005737">
    <property type="term" value="C:cytoplasm"/>
    <property type="evidence" value="ECO:0007669"/>
    <property type="project" value="UniProtKB-SubCell"/>
</dbReference>
<name>A0A4D6XNR0_9GAMM</name>
<dbReference type="EMBL" id="CP034885">
    <property type="protein sequence ID" value="QCI18832.1"/>
    <property type="molecule type" value="Genomic_DNA"/>
</dbReference>
<proteinExistence type="inferred from homology"/>
<keyword evidence="7 9" id="KW-0663">Pyridoxal phosphate</keyword>
<dbReference type="InterPro" id="IPR015424">
    <property type="entry name" value="PyrdxlP-dep_Trfase"/>
</dbReference>
<evidence type="ECO:0000256" key="6">
    <source>
        <dbReference type="ARBA" id="ARBA00022756"/>
    </source>
</evidence>
<feature type="site" description="Participates in the substrate recognition with KAPA and in a stacking interaction with the adenine ring of SAM" evidence="9">
    <location>
        <position position="17"/>
    </location>
</feature>
<dbReference type="InterPro" id="IPR005814">
    <property type="entry name" value="Aminotrans_3"/>
</dbReference>
<gene>
    <name evidence="9" type="primary">bioA</name>
    <name evidence="10" type="ORF">D9V64_01475</name>
</gene>
<dbReference type="Pfam" id="PF00202">
    <property type="entry name" value="Aminotran_3"/>
    <property type="match status" value="1"/>
</dbReference>
<reference evidence="10 11" key="2">
    <citation type="submission" date="2019-05" db="EMBL/GenBank/DDBJ databases">
        <title>Genome evolution of the obligate endosymbiont Buchnera aphidicola.</title>
        <authorList>
            <person name="Moran N.A."/>
        </authorList>
    </citation>
    <scope>NUCLEOTIDE SEQUENCE [LARGE SCALE GENOMIC DNA]</scope>
    <source>
        <strain evidence="10 11">Ane</strain>
    </source>
</reference>
<dbReference type="NCBIfam" id="TIGR00508">
    <property type="entry name" value="bioA"/>
    <property type="match status" value="1"/>
</dbReference>
<keyword evidence="4 9" id="KW-0808">Transferase</keyword>
<dbReference type="SUPFAM" id="SSF53383">
    <property type="entry name" value="PLP-dependent transferases"/>
    <property type="match status" value="1"/>
</dbReference>
<feature type="binding site" evidence="9">
    <location>
        <position position="52"/>
    </location>
    <ligand>
        <name>substrate</name>
    </ligand>
</feature>
<comment type="function">
    <text evidence="9">Catalyzes the transfer of the alpha-amino group from S-adenosyl-L-methionine (SAM) to 7-keto-8-aminopelargonic acid (KAPA) to form 7,8-diaminopelargonic acid (DAPA). It is the only aminotransferase known to utilize SAM as an amino donor.</text>
</comment>
<feature type="binding site" evidence="9">
    <location>
        <begin position="112"/>
        <end position="113"/>
    </location>
    <ligand>
        <name>pyridoxal 5'-phosphate</name>
        <dbReference type="ChEBI" id="CHEBI:597326"/>
    </ligand>
</feature>
<dbReference type="RefSeq" id="WP_158366618.1">
    <property type="nucleotide sequence ID" value="NZ_CP034885.1"/>
</dbReference>
<evidence type="ECO:0000256" key="1">
    <source>
        <dbReference type="ARBA" id="ARBA00001933"/>
    </source>
</evidence>
<comment type="cofactor">
    <cofactor evidence="1 9">
        <name>pyridoxal 5'-phosphate</name>
        <dbReference type="ChEBI" id="CHEBI:597326"/>
    </cofactor>
</comment>
<feature type="binding site" evidence="9">
    <location>
        <position position="144"/>
    </location>
    <ligand>
        <name>substrate</name>
    </ligand>
</feature>
<dbReference type="InterPro" id="IPR005815">
    <property type="entry name" value="BioA"/>
</dbReference>
<keyword evidence="3 9" id="KW-0032">Aminotransferase</keyword>
<keyword evidence="5 9" id="KW-0949">S-adenosyl-L-methionine</keyword>
<dbReference type="NCBIfam" id="NF004624">
    <property type="entry name" value="PRK05964.1"/>
    <property type="match status" value="1"/>
</dbReference>
<dbReference type="PROSITE" id="PS00600">
    <property type="entry name" value="AA_TRANSFER_CLASS_3"/>
    <property type="match status" value="1"/>
</dbReference>
<comment type="pathway">
    <text evidence="2 9">Cofactor biosynthesis; biotin biosynthesis; 7,8-diaminononanoate from 8-amino-7-oxononanoate (SAM route): step 1/1.</text>
</comment>
<feature type="binding site" evidence="9">
    <location>
        <position position="307"/>
    </location>
    <ligand>
        <name>substrate</name>
    </ligand>
</feature>
<dbReference type="EC" id="2.6.1.62" evidence="9"/>
<dbReference type="InterPro" id="IPR015422">
    <property type="entry name" value="PyrdxlP-dep_Trfase_small"/>
</dbReference>
<organism evidence="10 11">
    <name type="scientific">Buchnera aphidicola</name>
    <name type="common">Aphis nerii</name>
    <dbReference type="NCBI Taxonomy" id="1241835"/>
    <lineage>
        <taxon>Bacteria</taxon>
        <taxon>Pseudomonadati</taxon>
        <taxon>Pseudomonadota</taxon>
        <taxon>Gammaproteobacteria</taxon>
        <taxon>Enterobacterales</taxon>
        <taxon>Erwiniaceae</taxon>
        <taxon>Buchnera</taxon>
    </lineage>
</organism>
<dbReference type="GO" id="GO:0030170">
    <property type="term" value="F:pyridoxal phosphate binding"/>
    <property type="evidence" value="ECO:0007669"/>
    <property type="project" value="UniProtKB-UniRule"/>
</dbReference>